<keyword evidence="8" id="KW-1133">Transmembrane helix</keyword>
<comment type="cofactor">
    <cofactor evidence="1">
        <name>Zn(2+)</name>
        <dbReference type="ChEBI" id="CHEBI:29105"/>
    </cofactor>
</comment>
<dbReference type="EMBL" id="JAEHOC010000086">
    <property type="protein sequence ID" value="KAG2423083.1"/>
    <property type="molecule type" value="Genomic_DNA"/>
</dbReference>
<keyword evidence="6" id="KW-0378">Hydrolase</keyword>
<evidence type="ECO:0008006" key="14">
    <source>
        <dbReference type="Google" id="ProtNLM"/>
    </source>
</evidence>
<evidence type="ECO:0000256" key="7">
    <source>
        <dbReference type="SAM" id="MobiDB-lite"/>
    </source>
</evidence>
<feature type="compositionally biased region" description="Low complexity" evidence="7">
    <location>
        <begin position="576"/>
        <end position="589"/>
    </location>
</feature>
<evidence type="ECO:0000256" key="9">
    <source>
        <dbReference type="SAM" id="SignalP"/>
    </source>
</evidence>
<feature type="transmembrane region" description="Helical" evidence="8">
    <location>
        <begin position="596"/>
        <end position="619"/>
    </location>
</feature>
<evidence type="ECO:0000313" key="13">
    <source>
        <dbReference type="Proteomes" id="UP000650467"/>
    </source>
</evidence>
<dbReference type="Gene3D" id="1.20.58.760">
    <property type="entry name" value="Peptidase M41"/>
    <property type="match status" value="1"/>
</dbReference>
<dbReference type="InterPro" id="IPR027417">
    <property type="entry name" value="P-loop_NTPase"/>
</dbReference>
<keyword evidence="9" id="KW-0732">Signal</keyword>
<evidence type="ECO:0000259" key="11">
    <source>
        <dbReference type="Pfam" id="PF17862"/>
    </source>
</evidence>
<dbReference type="SUPFAM" id="SSF140990">
    <property type="entry name" value="FtsH protease domain-like"/>
    <property type="match status" value="1"/>
</dbReference>
<dbReference type="Gene3D" id="1.10.8.60">
    <property type="match status" value="1"/>
</dbReference>
<dbReference type="Proteomes" id="UP000650467">
    <property type="component" value="Unassembled WGS sequence"/>
</dbReference>
<evidence type="ECO:0000256" key="6">
    <source>
        <dbReference type="ARBA" id="ARBA00023049"/>
    </source>
</evidence>
<keyword evidence="5" id="KW-0862">Zinc</keyword>
<dbReference type="GO" id="GO:0009507">
    <property type="term" value="C:chloroplast"/>
    <property type="evidence" value="ECO:0007669"/>
    <property type="project" value="TreeGrafter"/>
</dbReference>
<evidence type="ECO:0000256" key="2">
    <source>
        <dbReference type="ARBA" id="ARBA00010044"/>
    </source>
</evidence>
<dbReference type="Pfam" id="PF17862">
    <property type="entry name" value="AAA_lid_3"/>
    <property type="match status" value="1"/>
</dbReference>
<keyword evidence="6" id="KW-0645">Protease</keyword>
<organism evidence="12 13">
    <name type="scientific">Chlamydomonas incerta</name>
    <dbReference type="NCBI Taxonomy" id="51695"/>
    <lineage>
        <taxon>Eukaryota</taxon>
        <taxon>Viridiplantae</taxon>
        <taxon>Chlorophyta</taxon>
        <taxon>core chlorophytes</taxon>
        <taxon>Chlorophyceae</taxon>
        <taxon>CS clade</taxon>
        <taxon>Chlamydomonadales</taxon>
        <taxon>Chlamydomonadaceae</taxon>
        <taxon>Chlamydomonas</taxon>
    </lineage>
</organism>
<sequence>MGSSAVNRASLTIAANLSLAGATGLATTTVSLNSAPSCSLGTSASECLTSSILTSTFPNAAVSLLAQGWADSQDDSQLLRYEFGVRSVGAGGRASDSAQQIGGSSSATVLGLPVGNSTLYCCVIDTAGSRTCATTVVTVNPPAADFNAAAALASVNVSALAQAGDQRTLLQAASQMSQIVAAMGGSTTGGNGSSSTVPTAEQRQLVAARSATLISAILSGASLDDPEQRTQAISAIAAIASSAASIVSDDSRQMFADAALKAADSLASGSDSGLTDLATQLCRLLGAALPTGGSIASARSSGRRSLLDTSATAAKGSLQNLLDVARKIGNALGQQAVPGGENEAAGDSGVFVSVGALPTTTSGGSGSVGVTVTAGPATSSSTPSSAPGSLAASSRRALASRRQLAQTTTRTATGARAALVLSGALASGAAGYGLVLSYAPSASVALQQALAASLPSTSTLRGGLTTVGWTSGASPPALDGTSSYVRLQLPAAGYDATRSGTCARYDDTTKSLATDAKPAVFESYDSATGLVTCRVAVVGSYVVVQGAQLAAASVPPASQATSTTDAPPPPSPPTSVPESATLGTDSSSSGSVNAGAIAGAVVGAVVGAILIAAVALVVVRRRRRQHSVTPTAHQPMGPAVVTVEAASVVEPPQLQQQPQSAEGGRRDILEHYLSDKPLSTDVDRELLARQTQGFSGADLSNLINEAAILAAKAGGDHLTQRGLDWAFAKVLIMGLKRKSVKRTLEARKRTAYHEAGHALVALATPGASPIHKATIVPQGHALGMVTQWSTTCTTRRSCPLPGFETDGPSMFAACDSRACRHQARRSAALPDLFARLTSLWSGGEQSSANDAQDGSHSGNDSDHDDCATNPNRPARIQCCMPRTRVTCAPLLPCNVAPLPQRLMELEVFPQRISVTQDVFPGCRVASSFWAKVLAAPVSNNSVALAALLGDSGLPAALAPVARSLGSVLRWYMERWDALIQPWLGQLDCNSTASAAIVRRALQQAVTSPEADRALGATLALLQPAVKDFLTSTSTGAVLTDFMLSTYGFDTSLLTGASTSGGLLSAVQTLKQKTNVTWGDSFAAYSTAASAALAWLGDELVAVNPRISARQVAVDLVRLADKLLRTALAGPTPELLATGAAAAPGHRRRRVLQAGSALTALAGYTNVSISAVFGMSAMQRQAFVDVTNRWVYRV</sequence>
<keyword evidence="13" id="KW-1185">Reference proteome</keyword>
<feature type="compositionally biased region" description="Pro residues" evidence="7">
    <location>
        <begin position="566"/>
        <end position="575"/>
    </location>
</feature>
<dbReference type="SUPFAM" id="SSF52540">
    <property type="entry name" value="P-loop containing nucleoside triphosphate hydrolases"/>
    <property type="match status" value="1"/>
</dbReference>
<keyword evidence="4" id="KW-0479">Metal-binding</keyword>
<dbReference type="GO" id="GO:0004176">
    <property type="term" value="F:ATP-dependent peptidase activity"/>
    <property type="evidence" value="ECO:0007669"/>
    <property type="project" value="InterPro"/>
</dbReference>
<comment type="similarity">
    <text evidence="3">In the N-terminal section; belongs to the AAA ATPase family.</text>
</comment>
<dbReference type="Pfam" id="PF01434">
    <property type="entry name" value="Peptidase_M41"/>
    <property type="match status" value="1"/>
</dbReference>
<evidence type="ECO:0000256" key="4">
    <source>
        <dbReference type="ARBA" id="ARBA00022723"/>
    </source>
</evidence>
<evidence type="ECO:0000259" key="10">
    <source>
        <dbReference type="Pfam" id="PF01434"/>
    </source>
</evidence>
<dbReference type="InterPro" id="IPR037219">
    <property type="entry name" value="Peptidase_M41-like"/>
</dbReference>
<accession>A0A835S993</accession>
<name>A0A835S993_CHLIN</name>
<keyword evidence="6" id="KW-0482">Metalloprotease</keyword>
<dbReference type="GO" id="GO:0046872">
    <property type="term" value="F:metal ion binding"/>
    <property type="evidence" value="ECO:0007669"/>
    <property type="project" value="UniProtKB-KW"/>
</dbReference>
<feature type="region of interest" description="Disordered" evidence="7">
    <location>
        <begin position="373"/>
        <end position="397"/>
    </location>
</feature>
<keyword evidence="8" id="KW-0472">Membrane</keyword>
<dbReference type="PANTHER" id="PTHR23076">
    <property type="entry name" value="METALLOPROTEASE M41 FTSH"/>
    <property type="match status" value="1"/>
</dbReference>
<dbReference type="FunFam" id="1.10.8.60:FF:000001">
    <property type="entry name" value="ATP-dependent zinc metalloprotease FtsH"/>
    <property type="match status" value="1"/>
</dbReference>
<protein>
    <recommendedName>
        <fullName evidence="14">Peptidase M41 domain-containing protein</fullName>
    </recommendedName>
</protein>
<dbReference type="InterPro" id="IPR000642">
    <property type="entry name" value="Peptidase_M41"/>
</dbReference>
<feature type="domain" description="Peptidase M41" evidence="10">
    <location>
        <begin position="745"/>
        <end position="787"/>
    </location>
</feature>
<reference evidence="12" key="1">
    <citation type="journal article" date="2020" name="bioRxiv">
        <title>Comparative genomics of Chlamydomonas.</title>
        <authorList>
            <person name="Craig R.J."/>
            <person name="Hasan A.R."/>
            <person name="Ness R.W."/>
            <person name="Keightley P.D."/>
        </authorList>
    </citation>
    <scope>NUCLEOTIDE SEQUENCE</scope>
    <source>
        <strain evidence="12">SAG 7.73</strain>
    </source>
</reference>
<dbReference type="PANTHER" id="PTHR23076:SF97">
    <property type="entry name" value="ATP-DEPENDENT ZINC METALLOPROTEASE YME1L1"/>
    <property type="match status" value="1"/>
</dbReference>
<feature type="chain" id="PRO_5032611200" description="Peptidase M41 domain-containing protein" evidence="9">
    <location>
        <begin position="23"/>
        <end position="1193"/>
    </location>
</feature>
<gene>
    <name evidence="12" type="ORF">HXX76_002310</name>
</gene>
<dbReference type="GO" id="GO:0004222">
    <property type="term" value="F:metalloendopeptidase activity"/>
    <property type="evidence" value="ECO:0007669"/>
    <property type="project" value="InterPro"/>
</dbReference>
<comment type="caution">
    <text evidence="12">The sequence shown here is derived from an EMBL/GenBank/DDBJ whole genome shotgun (WGS) entry which is preliminary data.</text>
</comment>
<feature type="region of interest" description="Disordered" evidence="7">
    <location>
        <begin position="558"/>
        <end position="589"/>
    </location>
</feature>
<comment type="similarity">
    <text evidence="2">In the C-terminal section; belongs to the peptidase M41 family.</text>
</comment>
<evidence type="ECO:0000256" key="8">
    <source>
        <dbReference type="SAM" id="Phobius"/>
    </source>
</evidence>
<dbReference type="AlphaFoldDB" id="A0A835S993"/>
<evidence type="ECO:0000256" key="3">
    <source>
        <dbReference type="ARBA" id="ARBA00010550"/>
    </source>
</evidence>
<dbReference type="InterPro" id="IPR041569">
    <property type="entry name" value="AAA_lid_3"/>
</dbReference>
<dbReference type="GO" id="GO:0005524">
    <property type="term" value="F:ATP binding"/>
    <property type="evidence" value="ECO:0007669"/>
    <property type="project" value="InterPro"/>
</dbReference>
<evidence type="ECO:0000256" key="1">
    <source>
        <dbReference type="ARBA" id="ARBA00001947"/>
    </source>
</evidence>
<dbReference type="OrthoDB" id="554138at2759"/>
<feature type="domain" description="AAA ATPase AAA+ lid" evidence="11">
    <location>
        <begin position="681"/>
        <end position="721"/>
    </location>
</feature>
<dbReference type="GO" id="GO:0045037">
    <property type="term" value="P:protein import into chloroplast stroma"/>
    <property type="evidence" value="ECO:0007669"/>
    <property type="project" value="TreeGrafter"/>
</dbReference>
<feature type="region of interest" description="Disordered" evidence="7">
    <location>
        <begin position="844"/>
        <end position="867"/>
    </location>
</feature>
<feature type="signal peptide" evidence="9">
    <location>
        <begin position="1"/>
        <end position="22"/>
    </location>
</feature>
<evidence type="ECO:0000256" key="5">
    <source>
        <dbReference type="ARBA" id="ARBA00022833"/>
    </source>
</evidence>
<proteinExistence type="inferred from homology"/>
<dbReference type="GO" id="GO:0006508">
    <property type="term" value="P:proteolysis"/>
    <property type="evidence" value="ECO:0007669"/>
    <property type="project" value="InterPro"/>
</dbReference>
<evidence type="ECO:0000313" key="12">
    <source>
        <dbReference type="EMBL" id="KAG2423083.1"/>
    </source>
</evidence>
<keyword evidence="8" id="KW-0812">Transmembrane</keyword>